<evidence type="ECO:0000313" key="13">
    <source>
        <dbReference type="Proteomes" id="UP000054359"/>
    </source>
</evidence>
<protein>
    <submittedName>
        <fullName evidence="12">Polyamine-modulated factor 1</fullName>
    </submittedName>
</protein>
<feature type="region of interest" description="Disordered" evidence="11">
    <location>
        <begin position="1"/>
        <end position="26"/>
    </location>
</feature>
<dbReference type="OrthoDB" id="6491587at2759"/>
<reference evidence="12 13" key="1">
    <citation type="submission" date="2013-11" db="EMBL/GenBank/DDBJ databases">
        <title>Genome sequencing of Stegodyphus mimosarum.</title>
        <authorList>
            <person name="Bechsgaard J."/>
        </authorList>
    </citation>
    <scope>NUCLEOTIDE SEQUENCE [LARGE SCALE GENOMIC DNA]</scope>
</reference>
<evidence type="ECO:0000256" key="11">
    <source>
        <dbReference type="SAM" id="MobiDB-lite"/>
    </source>
</evidence>
<evidence type="ECO:0000313" key="12">
    <source>
        <dbReference type="EMBL" id="KFM79786.1"/>
    </source>
</evidence>
<dbReference type="PANTHER" id="PTHR15459">
    <property type="entry name" value="POLYAMINE-MODULATED FACTOR 1"/>
    <property type="match status" value="1"/>
</dbReference>
<feature type="coiled-coil region" evidence="10">
    <location>
        <begin position="161"/>
        <end position="188"/>
    </location>
</feature>
<evidence type="ECO:0000256" key="9">
    <source>
        <dbReference type="ARBA" id="ARBA00023328"/>
    </source>
</evidence>
<dbReference type="EMBL" id="KK121136">
    <property type="protein sequence ID" value="KFM79786.1"/>
    <property type="molecule type" value="Genomic_DNA"/>
</dbReference>
<evidence type="ECO:0000256" key="8">
    <source>
        <dbReference type="ARBA" id="ARBA00023306"/>
    </source>
</evidence>
<dbReference type="GO" id="GO:0005634">
    <property type="term" value="C:nucleus"/>
    <property type="evidence" value="ECO:0007669"/>
    <property type="project" value="UniProtKB-SubCell"/>
</dbReference>
<accession>A0A087UQZ7</accession>
<keyword evidence="8" id="KW-0131">Cell cycle</keyword>
<sequence length="227" mass="26222">MAESLPTTEKSSKEQNYSSGTAKSVNESSINIDSEPVIFTEERLKRHFERAVSLTLQKYISSITFSLFRKMYPEIHQKCPEELHDIYNQFADELKPGIQEDLNPLFEKTNIGALLTDLENMIQMQADNGPSWRPSGNPEEDLRDHICEEKKKHKKALQYYLSTMIAQKEALEEEMSQNDKEISNLQECMRAHHQKVKEAMSTLDQSMLSQIQDRILAIKGKRAVEKE</sequence>
<keyword evidence="13" id="KW-1185">Reference proteome</keyword>
<evidence type="ECO:0000256" key="7">
    <source>
        <dbReference type="ARBA" id="ARBA00023242"/>
    </source>
</evidence>
<dbReference type="Proteomes" id="UP000054359">
    <property type="component" value="Unassembled WGS sequence"/>
</dbReference>
<evidence type="ECO:0000256" key="10">
    <source>
        <dbReference type="SAM" id="Coils"/>
    </source>
</evidence>
<comment type="subcellular location">
    <subcellularLocation>
        <location evidence="2">Chromosome</location>
        <location evidence="2">Centromere</location>
        <location evidence="2">Kinetochore</location>
    </subcellularLocation>
    <subcellularLocation>
        <location evidence="1">Nucleus</location>
    </subcellularLocation>
</comment>
<keyword evidence="9" id="KW-0137">Centromere</keyword>
<dbReference type="GO" id="GO:0000444">
    <property type="term" value="C:MIS12/MIND type complex"/>
    <property type="evidence" value="ECO:0007669"/>
    <property type="project" value="InterPro"/>
</dbReference>
<dbReference type="PANTHER" id="PTHR15459:SF3">
    <property type="entry name" value="POLYAMINE-MODULATED FACTOR 1"/>
    <property type="match status" value="1"/>
</dbReference>
<feature type="non-terminal residue" evidence="12">
    <location>
        <position position="227"/>
    </location>
</feature>
<dbReference type="AlphaFoldDB" id="A0A087UQZ7"/>
<keyword evidence="6" id="KW-0995">Kinetochore</keyword>
<evidence type="ECO:0000256" key="5">
    <source>
        <dbReference type="ARBA" id="ARBA00022776"/>
    </source>
</evidence>
<proteinExistence type="predicted"/>
<dbReference type="Pfam" id="PF03980">
    <property type="entry name" value="Nnf1"/>
    <property type="match status" value="1"/>
</dbReference>
<organism evidence="12 13">
    <name type="scientific">Stegodyphus mimosarum</name>
    <name type="common">African social velvet spider</name>
    <dbReference type="NCBI Taxonomy" id="407821"/>
    <lineage>
        <taxon>Eukaryota</taxon>
        <taxon>Metazoa</taxon>
        <taxon>Ecdysozoa</taxon>
        <taxon>Arthropoda</taxon>
        <taxon>Chelicerata</taxon>
        <taxon>Arachnida</taxon>
        <taxon>Araneae</taxon>
        <taxon>Araneomorphae</taxon>
        <taxon>Entelegynae</taxon>
        <taxon>Eresoidea</taxon>
        <taxon>Eresidae</taxon>
        <taxon>Stegodyphus</taxon>
    </lineage>
</organism>
<name>A0A087UQZ7_STEMI</name>
<dbReference type="InterPro" id="IPR007128">
    <property type="entry name" value="PMF1/Nnf1"/>
</dbReference>
<evidence type="ECO:0000256" key="4">
    <source>
        <dbReference type="ARBA" id="ARBA00022618"/>
    </source>
</evidence>
<keyword evidence="10" id="KW-0175">Coiled coil</keyword>
<keyword evidence="4" id="KW-0132">Cell division</keyword>
<dbReference type="GO" id="GO:0051301">
    <property type="term" value="P:cell division"/>
    <property type="evidence" value="ECO:0007669"/>
    <property type="project" value="UniProtKB-KW"/>
</dbReference>
<keyword evidence="7" id="KW-0539">Nucleus</keyword>
<keyword evidence="3" id="KW-0158">Chromosome</keyword>
<keyword evidence="5" id="KW-0498">Mitosis</keyword>
<dbReference type="OMA" id="EMTQRIH"/>
<dbReference type="GO" id="GO:0007059">
    <property type="term" value="P:chromosome segregation"/>
    <property type="evidence" value="ECO:0007669"/>
    <property type="project" value="TreeGrafter"/>
</dbReference>
<evidence type="ECO:0000256" key="1">
    <source>
        <dbReference type="ARBA" id="ARBA00004123"/>
    </source>
</evidence>
<dbReference type="STRING" id="407821.A0A087UQZ7"/>
<evidence type="ECO:0000256" key="3">
    <source>
        <dbReference type="ARBA" id="ARBA00022454"/>
    </source>
</evidence>
<evidence type="ECO:0000256" key="2">
    <source>
        <dbReference type="ARBA" id="ARBA00004629"/>
    </source>
</evidence>
<gene>
    <name evidence="12" type="ORF">X975_21910</name>
</gene>
<evidence type="ECO:0000256" key="6">
    <source>
        <dbReference type="ARBA" id="ARBA00022838"/>
    </source>
</evidence>